<organism evidence="1">
    <name type="scientific">Tanacetum cinerariifolium</name>
    <name type="common">Dalmatian daisy</name>
    <name type="synonym">Chrysanthemum cinerariifolium</name>
    <dbReference type="NCBI Taxonomy" id="118510"/>
    <lineage>
        <taxon>Eukaryota</taxon>
        <taxon>Viridiplantae</taxon>
        <taxon>Streptophyta</taxon>
        <taxon>Embryophyta</taxon>
        <taxon>Tracheophyta</taxon>
        <taxon>Spermatophyta</taxon>
        <taxon>Magnoliopsida</taxon>
        <taxon>eudicotyledons</taxon>
        <taxon>Gunneridae</taxon>
        <taxon>Pentapetalae</taxon>
        <taxon>asterids</taxon>
        <taxon>campanulids</taxon>
        <taxon>Asterales</taxon>
        <taxon>Asteraceae</taxon>
        <taxon>Asteroideae</taxon>
        <taxon>Anthemideae</taxon>
        <taxon>Anthemidinae</taxon>
        <taxon>Tanacetum</taxon>
    </lineage>
</organism>
<sequence length="93" mass="10710">MMTELMKWTRSEDEGFMSYSFGDAGDKYFGESKLEGLLIHLLQSSSFSIWTMVPGFCWGEWWKVVGVVVSGGKEQETGDRDCRSWREIRGVEQ</sequence>
<reference evidence="1" key="1">
    <citation type="journal article" date="2019" name="Sci. Rep.">
        <title>Draft genome of Tanacetum cinerariifolium, the natural source of mosquito coil.</title>
        <authorList>
            <person name="Yamashiro T."/>
            <person name="Shiraishi A."/>
            <person name="Satake H."/>
            <person name="Nakayama K."/>
        </authorList>
    </citation>
    <scope>NUCLEOTIDE SEQUENCE</scope>
</reference>
<dbReference type="EMBL" id="BKCJ010002920">
    <property type="protein sequence ID" value="GEU51791.1"/>
    <property type="molecule type" value="Genomic_DNA"/>
</dbReference>
<accession>A0A6L2KQI4</accession>
<proteinExistence type="predicted"/>
<gene>
    <name evidence="1" type="ORF">Tci_023769</name>
</gene>
<comment type="caution">
    <text evidence="1">The sequence shown here is derived from an EMBL/GenBank/DDBJ whole genome shotgun (WGS) entry which is preliminary data.</text>
</comment>
<dbReference type="AlphaFoldDB" id="A0A6L2KQI4"/>
<protein>
    <submittedName>
        <fullName evidence="1">Uncharacterized protein</fullName>
    </submittedName>
</protein>
<evidence type="ECO:0000313" key="1">
    <source>
        <dbReference type="EMBL" id="GEU51791.1"/>
    </source>
</evidence>
<name>A0A6L2KQI4_TANCI</name>